<evidence type="ECO:0000313" key="1">
    <source>
        <dbReference type="EMBL" id="BBD82371.1"/>
    </source>
</evidence>
<accession>A0A679B8T4</accession>
<dbReference type="EMBL" id="AP011481">
    <property type="protein sequence ID" value="BBD82375.1"/>
    <property type="molecule type" value="Genomic_DNA"/>
</dbReference>
<protein>
    <submittedName>
        <fullName evidence="1">Uncharacterized protein</fullName>
    </submittedName>
</protein>
<reference evidence="4" key="3">
    <citation type="submission" date="2009-05" db="EMBL/GenBank/DDBJ databases">
        <title>Oryza sativa Indica Group genomic DNA, chromosome 11, BAC clone:K0367D03, cultivar:Kasalath.</title>
        <authorList>
            <person name="Matsumoto T."/>
            <person name="Wu J."/>
            <person name="Kanamori H."/>
        </authorList>
    </citation>
    <scope>NUCLEOTIDE SEQUENCE</scope>
</reference>
<name>A0A679B8T4_ORYSI</name>
<dbReference type="AlphaFoldDB" id="A0A679B8T4"/>
<dbReference type="EMBL" id="AP011481">
    <property type="protein sequence ID" value="BBD82401.1"/>
    <property type="molecule type" value="Genomic_DNA"/>
</dbReference>
<sequence>MALARSDRQSSSYKQELNIVSYLNENEDANSAGYGLRDMGFPAWLRASGKRRLVLKQEIRWTILAIKWAPRVSEPIPSSL</sequence>
<gene>
    <name evidence="1" type="primary">K0227H04.40</name>
    <name evidence="2" type="synonym">K0123C06.1</name>
    <name evidence="3" type="synonym">K0123C06.40</name>
    <name evidence="4" type="synonym">K0367D03.17</name>
</gene>
<organism evidence="1">
    <name type="scientific">Oryza sativa subsp. indica</name>
    <name type="common">Rice</name>
    <dbReference type="NCBI Taxonomy" id="39946"/>
    <lineage>
        <taxon>Eukaryota</taxon>
        <taxon>Viridiplantae</taxon>
        <taxon>Streptophyta</taxon>
        <taxon>Embryophyta</taxon>
        <taxon>Tracheophyta</taxon>
        <taxon>Spermatophyta</taxon>
        <taxon>Magnoliopsida</taxon>
        <taxon>Liliopsida</taxon>
        <taxon>Poales</taxon>
        <taxon>Poaceae</taxon>
        <taxon>BOP clade</taxon>
        <taxon>Oryzoideae</taxon>
        <taxon>Oryzeae</taxon>
        <taxon>Oryzinae</taxon>
        <taxon>Oryza</taxon>
        <taxon>Oryza sativa</taxon>
    </lineage>
</organism>
<dbReference type="EMBL" id="AP011482">
    <property type="protein sequence ID" value="BBD82414.1"/>
    <property type="molecule type" value="Genomic_DNA"/>
</dbReference>
<dbReference type="EMBL" id="AP011480">
    <property type="protein sequence ID" value="BBD82371.1"/>
    <property type="molecule type" value="Genomic_DNA"/>
</dbReference>
<proteinExistence type="predicted"/>
<evidence type="ECO:0000313" key="3">
    <source>
        <dbReference type="EMBL" id="BBD82401.1"/>
    </source>
</evidence>
<reference evidence="2" key="1">
    <citation type="submission" date="2009-05" db="EMBL/GenBank/DDBJ databases">
        <title>Oryza sativa Indica Group genomic DNA, chromosome 11, BAC clone:K0123C06, cultivar:Kasalath.</title>
        <authorList>
            <person name="Matsumoto T."/>
            <person name="Wu J."/>
            <person name="Kanamori H."/>
        </authorList>
    </citation>
    <scope>NUCLEOTIDE SEQUENCE</scope>
</reference>
<evidence type="ECO:0000313" key="2">
    <source>
        <dbReference type="EMBL" id="BBD82375.1"/>
    </source>
</evidence>
<reference evidence="1" key="2">
    <citation type="submission" date="2009-05" db="EMBL/GenBank/DDBJ databases">
        <title>Oryza sativa Indica Group genomic DNA, chromosome 11, BAC clone:K0227H04, cultivar:Kasalath.</title>
        <authorList>
            <person name="Matsumoto T."/>
            <person name="Wu J."/>
            <person name="Kanamori H."/>
        </authorList>
    </citation>
    <scope>NUCLEOTIDE SEQUENCE</scope>
</reference>
<evidence type="ECO:0000313" key="4">
    <source>
        <dbReference type="EMBL" id="BBD82414.1"/>
    </source>
</evidence>